<accession>A0ABQ2RUJ5</accession>
<dbReference type="InterPro" id="IPR010155">
    <property type="entry name" value="CRISPR-assoc_prot_Cas5d"/>
</dbReference>
<gene>
    <name evidence="3" type="ORF">GCM10008959_26250</name>
</gene>
<keyword evidence="1 2" id="KW-0051">Antiviral defense</keyword>
<comment type="caution">
    <text evidence="3">The sequence shown here is derived from an EMBL/GenBank/DDBJ whole genome shotgun (WGS) entry which is preliminary data.</text>
</comment>
<evidence type="ECO:0000256" key="2">
    <source>
        <dbReference type="PIRNR" id="PIRNR029950"/>
    </source>
</evidence>
<keyword evidence="2" id="KW-0694">RNA-binding</keyword>
<proteinExistence type="inferred from homology"/>
<evidence type="ECO:0000256" key="1">
    <source>
        <dbReference type="ARBA" id="ARBA00023118"/>
    </source>
</evidence>
<evidence type="ECO:0000313" key="3">
    <source>
        <dbReference type="EMBL" id="GGR62934.1"/>
    </source>
</evidence>
<dbReference type="EMBL" id="BMQM01000017">
    <property type="protein sequence ID" value="GGR62934.1"/>
    <property type="molecule type" value="Genomic_DNA"/>
</dbReference>
<name>A0ABQ2RUJ5_9DEIO</name>
<dbReference type="Proteomes" id="UP000634308">
    <property type="component" value="Unassembled WGS sequence"/>
</dbReference>
<protein>
    <recommendedName>
        <fullName evidence="2">pre-crRNA processing endonuclease</fullName>
        <ecNumber evidence="2">3.1.-.-</ecNumber>
    </recommendedName>
</protein>
<dbReference type="PIRSF" id="PIRSF029950">
    <property type="entry name" value="Cas_CT1134"/>
    <property type="match status" value="1"/>
</dbReference>
<dbReference type="InterPro" id="IPR021124">
    <property type="entry name" value="CRISPR-assoc_prot_Cas5"/>
</dbReference>
<organism evidence="3 4">
    <name type="scientific">Deinococcus seoulensis</name>
    <dbReference type="NCBI Taxonomy" id="1837379"/>
    <lineage>
        <taxon>Bacteria</taxon>
        <taxon>Thermotogati</taxon>
        <taxon>Deinococcota</taxon>
        <taxon>Deinococci</taxon>
        <taxon>Deinococcales</taxon>
        <taxon>Deinococcaceae</taxon>
        <taxon>Deinococcus</taxon>
    </lineage>
</organism>
<keyword evidence="2" id="KW-0378">Hydrolase</keyword>
<reference evidence="4" key="1">
    <citation type="journal article" date="2019" name="Int. J. Syst. Evol. Microbiol.">
        <title>The Global Catalogue of Microorganisms (GCM) 10K type strain sequencing project: providing services to taxonomists for standard genome sequencing and annotation.</title>
        <authorList>
            <consortium name="The Broad Institute Genomics Platform"/>
            <consortium name="The Broad Institute Genome Sequencing Center for Infectious Disease"/>
            <person name="Wu L."/>
            <person name="Ma J."/>
        </authorList>
    </citation>
    <scope>NUCLEOTIDE SEQUENCE [LARGE SCALE GENOMIC DNA]</scope>
    <source>
        <strain evidence="4">JCM 31404</strain>
    </source>
</reference>
<dbReference type="NCBIfam" id="TIGR01876">
    <property type="entry name" value="cas_Cas5d"/>
    <property type="match status" value="1"/>
</dbReference>
<keyword evidence="2" id="KW-0255">Endonuclease</keyword>
<dbReference type="Pfam" id="PF09704">
    <property type="entry name" value="Cas_Cas5d"/>
    <property type="match status" value="1"/>
</dbReference>
<comment type="similarity">
    <text evidence="2">Belongs to the CRISPR-associated protein Cas5 family. Subtype I-C/Dvulg subfamily.</text>
</comment>
<keyword evidence="2" id="KW-0540">Nuclease</keyword>
<dbReference type="EC" id="3.1.-.-" evidence="2"/>
<comment type="function">
    <text evidence="2">CRISPR (clustered regularly interspaced short palindromic repeat) is an adaptive immune system that provides protection against mobile genetic elements (viruses, transposable elements and conjugative plasmids). CRISPR clusters contain spacers, sequences complementary to antecedent mobile elements, and target invading nucleic acids. CRISPR clusters are transcribed and processed into CRISPR RNA (crRNA).</text>
</comment>
<dbReference type="InterPro" id="IPR013422">
    <property type="entry name" value="CRISPR-assoc_prot_Cas5_N"/>
</dbReference>
<keyword evidence="4" id="KW-1185">Reference proteome</keyword>
<dbReference type="NCBIfam" id="TIGR02593">
    <property type="entry name" value="CRISPR_cas5"/>
    <property type="match status" value="1"/>
</dbReference>
<dbReference type="Gene3D" id="3.30.70.2660">
    <property type="match status" value="1"/>
</dbReference>
<evidence type="ECO:0000313" key="4">
    <source>
        <dbReference type="Proteomes" id="UP000634308"/>
    </source>
</evidence>
<sequence>MWGPLACFTRPELKVERASYDLITPSAAENLLSAIFWKPEIRYQVTEIHLLKPVQFTRLSRNELKSRQMPDRGPLYITRDHTPRSSLILQDVEYIIKANVELQPHATEGPGKYVGIFTERVQTGRSYHSPFLGLREFPAFFAPPTPEDYARTLPVTQDLGRMLLRMRFDEDPQGTFTFRKFGPDGGRTVRGRATPLFFHASLENGVLHVPER</sequence>